<feature type="transmembrane region" description="Helical" evidence="2">
    <location>
        <begin position="49"/>
        <end position="71"/>
    </location>
</feature>
<comment type="catalytic activity">
    <reaction evidence="1">
        <text>protoporphyrinogen IX + 3 A = protoporphyrin IX + 3 AH2</text>
        <dbReference type="Rhea" id="RHEA:62000"/>
        <dbReference type="ChEBI" id="CHEBI:13193"/>
        <dbReference type="ChEBI" id="CHEBI:17499"/>
        <dbReference type="ChEBI" id="CHEBI:57306"/>
        <dbReference type="ChEBI" id="CHEBI:57307"/>
    </reaction>
</comment>
<dbReference type="EMBL" id="JAXAFJ010000003">
    <property type="protein sequence ID" value="MDX6805879.1"/>
    <property type="molecule type" value="Genomic_DNA"/>
</dbReference>
<keyword evidence="1" id="KW-0349">Heme</keyword>
<keyword evidence="4" id="KW-1185">Reference proteome</keyword>
<keyword evidence="1" id="KW-0479">Metal-binding</keyword>
<sequence length="165" mass="17977">MSVWLKAAHICALVIWCGGLLVLPSLFALRGNHPAGPDLWRLQRFVRFSYTYVVSPAAFAAIGTGTALIFVQEVFTPWFALKLLVVGLLALLHVRHGFVIVRVFEDDNGYSLTRNVVATCLTMAVVSAILLIVLAKPALDLNALPAVMHQPGALQSLFETMIPIP</sequence>
<name>A0ABU4RM29_9HYPH</name>
<evidence type="ECO:0000256" key="1">
    <source>
        <dbReference type="PIRNR" id="PIRNR004638"/>
    </source>
</evidence>
<keyword evidence="1" id="KW-1003">Cell membrane</keyword>
<keyword evidence="2" id="KW-1133">Transmembrane helix</keyword>
<dbReference type="InterPro" id="IPR005265">
    <property type="entry name" value="HemJ-like"/>
</dbReference>
<protein>
    <recommendedName>
        <fullName evidence="1">Protoporphyrinogen IX oxidase</fullName>
        <ecNumber evidence="1">1.3.99.-</ecNumber>
    </recommendedName>
</protein>
<accession>A0ABU4RM29</accession>
<feature type="transmembrane region" description="Helical" evidence="2">
    <location>
        <begin position="7"/>
        <end position="29"/>
    </location>
</feature>
<reference evidence="3 4" key="1">
    <citation type="submission" date="2023-11" db="EMBL/GenBank/DDBJ databases">
        <authorList>
            <person name="Bao R."/>
        </authorList>
    </citation>
    <scope>NUCLEOTIDE SEQUENCE [LARGE SCALE GENOMIC DNA]</scope>
    <source>
        <strain evidence="3 4">PJ23</strain>
    </source>
</reference>
<comment type="pathway">
    <text evidence="1">Porphyrin-containing compound metabolism; protoporphyrin-IX biosynthesis; protoporphyrin-IX from protoporphyrinogen-IX: step 1/1.</text>
</comment>
<comment type="similarity">
    <text evidence="1">Belongs to the HemJ family.</text>
</comment>
<keyword evidence="2" id="KW-0812">Transmembrane</keyword>
<dbReference type="Pfam" id="PF03653">
    <property type="entry name" value="UPF0093"/>
    <property type="match status" value="1"/>
</dbReference>
<dbReference type="Proteomes" id="UP001274321">
    <property type="component" value="Unassembled WGS sequence"/>
</dbReference>
<evidence type="ECO:0000256" key="2">
    <source>
        <dbReference type="SAM" id="Phobius"/>
    </source>
</evidence>
<evidence type="ECO:0000313" key="4">
    <source>
        <dbReference type="Proteomes" id="UP001274321"/>
    </source>
</evidence>
<dbReference type="RefSeq" id="WP_319844002.1">
    <property type="nucleotide sequence ID" value="NZ_JAXAFJ010000003.1"/>
</dbReference>
<keyword evidence="1" id="KW-0408">Iron</keyword>
<comment type="function">
    <text evidence="1">Catalyzes the oxidation of protoporphyrinogen IX to protoporphyrin IX.</text>
</comment>
<gene>
    <name evidence="3" type="ORF">SCD90_07370</name>
</gene>
<comment type="cofactor">
    <cofactor evidence="1">
        <name>heme b</name>
        <dbReference type="ChEBI" id="CHEBI:60344"/>
    </cofactor>
    <text evidence="1">Binds 1 heme b (iron(II)-protoporphyrin IX) group per subunit.</text>
</comment>
<comment type="caution">
    <text evidence="3">The sequence shown here is derived from an EMBL/GenBank/DDBJ whole genome shotgun (WGS) entry which is preliminary data.</text>
</comment>
<dbReference type="PIRSF" id="PIRSF004638">
    <property type="entry name" value="UCP004638"/>
    <property type="match status" value="1"/>
</dbReference>
<keyword evidence="1 2" id="KW-0472">Membrane</keyword>
<dbReference type="EC" id="1.3.99.-" evidence="1"/>
<proteinExistence type="inferred from homology"/>
<evidence type="ECO:0000313" key="3">
    <source>
        <dbReference type="EMBL" id="MDX6805879.1"/>
    </source>
</evidence>
<feature type="transmembrane region" description="Helical" evidence="2">
    <location>
        <begin position="83"/>
        <end position="104"/>
    </location>
</feature>
<feature type="transmembrane region" description="Helical" evidence="2">
    <location>
        <begin position="116"/>
        <end position="135"/>
    </location>
</feature>
<organism evidence="3 4">
    <name type="scientific">Terrihabitans rhizophilus</name>
    <dbReference type="NCBI Taxonomy" id="3092662"/>
    <lineage>
        <taxon>Bacteria</taxon>
        <taxon>Pseudomonadati</taxon>
        <taxon>Pseudomonadota</taxon>
        <taxon>Alphaproteobacteria</taxon>
        <taxon>Hyphomicrobiales</taxon>
        <taxon>Terrihabitans</taxon>
    </lineage>
</organism>